<dbReference type="Proteomes" id="UP000728185">
    <property type="component" value="Unassembled WGS sequence"/>
</dbReference>
<dbReference type="AlphaFoldDB" id="A0A8E0RYR8"/>
<organism evidence="1 2">
    <name type="scientific">Fasciolopsis buskii</name>
    <dbReference type="NCBI Taxonomy" id="27845"/>
    <lineage>
        <taxon>Eukaryota</taxon>
        <taxon>Metazoa</taxon>
        <taxon>Spiralia</taxon>
        <taxon>Lophotrochozoa</taxon>
        <taxon>Platyhelminthes</taxon>
        <taxon>Trematoda</taxon>
        <taxon>Digenea</taxon>
        <taxon>Plagiorchiida</taxon>
        <taxon>Echinostomata</taxon>
        <taxon>Echinostomatoidea</taxon>
        <taxon>Fasciolidae</taxon>
        <taxon>Fasciolopsis</taxon>
    </lineage>
</organism>
<keyword evidence="2" id="KW-1185">Reference proteome</keyword>
<proteinExistence type="predicted"/>
<gene>
    <name evidence="1" type="ORF">FBUS_09938</name>
</gene>
<accession>A0A8E0RYR8</accession>
<protein>
    <submittedName>
        <fullName evidence="1">Uncharacterized protein</fullName>
    </submittedName>
</protein>
<evidence type="ECO:0000313" key="1">
    <source>
        <dbReference type="EMBL" id="KAA0196563.1"/>
    </source>
</evidence>
<evidence type="ECO:0000313" key="2">
    <source>
        <dbReference type="Proteomes" id="UP000728185"/>
    </source>
</evidence>
<sequence>MSHTVIFFHFGEIEDEEHSFGGKRLSEIKEEWNVKKFPPEEEQAIIENFQTYVFFLIYLSLPLTAYADRNEYFHETAQILRFATQRTGFAHNICEIRGATKFSGVVLVLRPGCADHLGGFGPGLRTAFYVQDTHYLPRTRSMSFNRHWFLSELTAL</sequence>
<dbReference type="EMBL" id="LUCM01002942">
    <property type="protein sequence ID" value="KAA0196563.1"/>
    <property type="molecule type" value="Genomic_DNA"/>
</dbReference>
<name>A0A8E0RYR8_9TREM</name>
<reference evidence="1" key="1">
    <citation type="submission" date="2019-05" db="EMBL/GenBank/DDBJ databases">
        <title>Annotation for the trematode Fasciolopsis buski.</title>
        <authorList>
            <person name="Choi Y.-J."/>
        </authorList>
    </citation>
    <scope>NUCLEOTIDE SEQUENCE</scope>
    <source>
        <strain evidence="1">HT</strain>
        <tissue evidence="1">Whole worm</tissue>
    </source>
</reference>
<dbReference type="OrthoDB" id="6223074at2759"/>
<comment type="caution">
    <text evidence="1">The sequence shown here is derived from an EMBL/GenBank/DDBJ whole genome shotgun (WGS) entry which is preliminary data.</text>
</comment>